<keyword evidence="5 11" id="KW-0862">Zinc</keyword>
<dbReference type="InterPro" id="IPR000679">
    <property type="entry name" value="Znf_GATA"/>
</dbReference>
<name>A0A9J7KHW6_BRAFL</name>
<keyword evidence="7" id="KW-0238">DNA-binding</keyword>
<dbReference type="AlphaFoldDB" id="A0A9J7KHW6"/>
<dbReference type="PROSITE" id="PS50114">
    <property type="entry name" value="GATA_ZN_FINGER_2"/>
    <property type="match status" value="2"/>
</dbReference>
<dbReference type="Pfam" id="PF05349">
    <property type="entry name" value="GATA-N"/>
    <property type="match status" value="1"/>
</dbReference>
<dbReference type="KEGG" id="bfo:118404487"/>
<feature type="zinc finger region" description="GATA-type 1" evidence="11">
    <location>
        <begin position="294"/>
        <end position="318"/>
    </location>
</feature>
<evidence type="ECO:0000256" key="1">
    <source>
        <dbReference type="ARBA" id="ARBA00004123"/>
    </source>
</evidence>
<feature type="compositionally biased region" description="Polar residues" evidence="12">
    <location>
        <begin position="76"/>
        <end position="95"/>
    </location>
</feature>
<feature type="compositionally biased region" description="Pro residues" evidence="12">
    <location>
        <begin position="22"/>
        <end position="32"/>
    </location>
</feature>
<feature type="compositionally biased region" description="Basic residues" evidence="12">
    <location>
        <begin position="394"/>
        <end position="403"/>
    </location>
</feature>
<feature type="domain" description="GATA-type" evidence="13">
    <location>
        <begin position="288"/>
        <end position="342"/>
    </location>
</feature>
<dbReference type="PIRSF" id="PIRSF003027">
    <property type="entry name" value="TF_GATA-1/2/3"/>
    <property type="match status" value="1"/>
</dbReference>
<accession>A0A9J7KHW6</accession>
<evidence type="ECO:0000256" key="12">
    <source>
        <dbReference type="SAM" id="MobiDB-lite"/>
    </source>
</evidence>
<keyword evidence="4 11" id="KW-0863">Zinc-finger</keyword>
<dbReference type="GeneID" id="118404487"/>
<feature type="region of interest" description="Disordered" evidence="12">
    <location>
        <begin position="137"/>
        <end position="162"/>
    </location>
</feature>
<feature type="compositionally biased region" description="Polar residues" evidence="12">
    <location>
        <begin position="106"/>
        <end position="115"/>
    </location>
</feature>
<dbReference type="InterPro" id="IPR008013">
    <property type="entry name" value="GATA_N"/>
</dbReference>
<dbReference type="PANTHER" id="PTHR10071">
    <property type="entry name" value="TRANSCRIPTION FACTOR GATA FAMILY MEMBER"/>
    <property type="match status" value="1"/>
</dbReference>
<dbReference type="PANTHER" id="PTHR10071:SF337">
    <property type="entry name" value="GATA-BINDING FACTOR A"/>
    <property type="match status" value="1"/>
</dbReference>
<dbReference type="InterPro" id="IPR016374">
    <property type="entry name" value="TF_GATA-2/3"/>
</dbReference>
<evidence type="ECO:0000256" key="10">
    <source>
        <dbReference type="ARBA" id="ARBA00023242"/>
    </source>
</evidence>
<dbReference type="PRINTS" id="PR00619">
    <property type="entry name" value="GATAZNFINGER"/>
</dbReference>
<evidence type="ECO:0000256" key="3">
    <source>
        <dbReference type="ARBA" id="ARBA00022737"/>
    </source>
</evidence>
<evidence type="ECO:0000256" key="7">
    <source>
        <dbReference type="ARBA" id="ARBA00023125"/>
    </source>
</evidence>
<feature type="domain" description="GATA-type" evidence="13">
    <location>
        <begin position="342"/>
        <end position="395"/>
    </location>
</feature>
<feature type="region of interest" description="Disordered" evidence="12">
    <location>
        <begin position="70"/>
        <end position="115"/>
    </location>
</feature>
<protein>
    <submittedName>
        <fullName evidence="15 16">Transcription factor GATA-4-like isoform X1</fullName>
    </submittedName>
    <submittedName>
        <fullName evidence="17">Transcription factor GATA-4-like isoform X2</fullName>
    </submittedName>
</protein>
<feature type="region of interest" description="Disordered" evidence="12">
    <location>
        <begin position="1"/>
        <end position="53"/>
    </location>
</feature>
<evidence type="ECO:0000313" key="14">
    <source>
        <dbReference type="Proteomes" id="UP000001554"/>
    </source>
</evidence>
<dbReference type="Proteomes" id="UP000001554">
    <property type="component" value="Chromosome 17"/>
</dbReference>
<keyword evidence="9" id="KW-0804">Transcription</keyword>
<evidence type="ECO:0000256" key="8">
    <source>
        <dbReference type="ARBA" id="ARBA00023159"/>
    </source>
</evidence>
<reference evidence="15 16" key="2">
    <citation type="submission" date="2025-04" db="UniProtKB">
        <authorList>
            <consortium name="RefSeq"/>
        </authorList>
    </citation>
    <scope>IDENTIFICATION</scope>
    <source>
        <strain evidence="15 16">S238N-H82</strain>
        <tissue evidence="15 16">Testes</tissue>
    </source>
</reference>
<dbReference type="RefSeq" id="XP_035659465.1">
    <property type="nucleotide sequence ID" value="XM_035803572.1"/>
</dbReference>
<evidence type="ECO:0000256" key="4">
    <source>
        <dbReference type="ARBA" id="ARBA00022771"/>
    </source>
</evidence>
<feature type="region of interest" description="Disordered" evidence="12">
    <location>
        <begin position="387"/>
        <end position="512"/>
    </location>
</feature>
<dbReference type="GO" id="GO:0008270">
    <property type="term" value="F:zinc ion binding"/>
    <property type="evidence" value="ECO:0007669"/>
    <property type="project" value="UniProtKB-KW"/>
</dbReference>
<gene>
    <name evidence="15 16 17" type="primary">LOC118404487</name>
</gene>
<evidence type="ECO:0000256" key="2">
    <source>
        <dbReference type="ARBA" id="ARBA00022723"/>
    </source>
</evidence>
<keyword evidence="10" id="KW-0539">Nucleus</keyword>
<evidence type="ECO:0000256" key="5">
    <source>
        <dbReference type="ARBA" id="ARBA00022833"/>
    </source>
</evidence>
<feature type="compositionally biased region" description="Polar residues" evidence="12">
    <location>
        <begin position="205"/>
        <end position="218"/>
    </location>
</feature>
<keyword evidence="14" id="KW-1185">Reference proteome</keyword>
<reference evidence="14" key="1">
    <citation type="journal article" date="2020" name="Nat. Ecol. Evol.">
        <title>Deeply conserved synteny resolves early events in vertebrate evolution.</title>
        <authorList>
            <person name="Simakov O."/>
            <person name="Marletaz F."/>
            <person name="Yue J.X."/>
            <person name="O'Connell B."/>
            <person name="Jenkins J."/>
            <person name="Brandt A."/>
            <person name="Calef R."/>
            <person name="Tung C.H."/>
            <person name="Huang T.K."/>
            <person name="Schmutz J."/>
            <person name="Satoh N."/>
            <person name="Yu J.K."/>
            <person name="Putnam N.H."/>
            <person name="Green R.E."/>
            <person name="Rokhsar D.S."/>
        </authorList>
    </citation>
    <scope>NUCLEOTIDE SEQUENCE [LARGE SCALE GENOMIC DNA]</scope>
    <source>
        <strain evidence="14">S238N-H82</strain>
    </source>
</reference>
<feature type="compositionally biased region" description="Polar residues" evidence="12">
    <location>
        <begin position="466"/>
        <end position="478"/>
    </location>
</feature>
<feature type="compositionally biased region" description="Pro residues" evidence="12">
    <location>
        <begin position="479"/>
        <end position="491"/>
    </location>
</feature>
<keyword evidence="3" id="KW-0677">Repeat</keyword>
<dbReference type="PROSITE" id="PS00344">
    <property type="entry name" value="GATA_ZN_FINGER_1"/>
    <property type="match status" value="2"/>
</dbReference>
<organism evidence="14 17">
    <name type="scientific">Branchiostoma floridae</name>
    <name type="common">Florida lancelet</name>
    <name type="synonym">Amphioxus</name>
    <dbReference type="NCBI Taxonomy" id="7739"/>
    <lineage>
        <taxon>Eukaryota</taxon>
        <taxon>Metazoa</taxon>
        <taxon>Chordata</taxon>
        <taxon>Cephalochordata</taxon>
        <taxon>Leptocardii</taxon>
        <taxon>Amphioxiformes</taxon>
        <taxon>Branchiostomatidae</taxon>
        <taxon>Branchiostoma</taxon>
    </lineage>
</organism>
<dbReference type="GO" id="GO:0045165">
    <property type="term" value="P:cell fate commitment"/>
    <property type="evidence" value="ECO:0000318"/>
    <property type="project" value="GO_Central"/>
</dbReference>
<feature type="region of interest" description="Disordered" evidence="12">
    <location>
        <begin position="196"/>
        <end position="239"/>
    </location>
</feature>
<evidence type="ECO:0000313" key="15">
    <source>
        <dbReference type="RefSeq" id="XP_035659465.1"/>
    </source>
</evidence>
<dbReference type="FunFam" id="3.30.50.10:FF:000032">
    <property type="entry name" value="Transcription factor GATA-3"/>
    <property type="match status" value="1"/>
</dbReference>
<dbReference type="FunFam" id="3.30.50.10:FF:000001">
    <property type="entry name" value="GATA transcription factor (GATAd)"/>
    <property type="match status" value="1"/>
</dbReference>
<evidence type="ECO:0000256" key="9">
    <source>
        <dbReference type="ARBA" id="ARBA00023163"/>
    </source>
</evidence>
<dbReference type="Pfam" id="PF00320">
    <property type="entry name" value="GATA"/>
    <property type="match status" value="2"/>
</dbReference>
<dbReference type="SUPFAM" id="SSF57716">
    <property type="entry name" value="Glucocorticoid receptor-like (DNA-binding domain)"/>
    <property type="match status" value="2"/>
</dbReference>
<feature type="compositionally biased region" description="Low complexity" evidence="12">
    <location>
        <begin position="413"/>
        <end position="427"/>
    </location>
</feature>
<dbReference type="SMART" id="SM00401">
    <property type="entry name" value="ZnF_GATA"/>
    <property type="match status" value="2"/>
</dbReference>
<sequence>MERRDPLWTSAYRGAHSSVCGPTPPVQPPSDIKPPRGMPNGGPASLRTADPNQLLPTEDVEKFFRHLDRPVAPSSHGISVTIHTSQRAQDTTEPPSRQAADAHSYGTDSPYSSPALQNYSLAETNSADMYQNHSVAAMHHPAGSPPTYHESPGGFPLHAEGRSPVYVPTTRVHSMLSMPYIQQGSAASQQVNPQQTNGHAVWCQPDSTAFPQPTSSAHPSVSPRFSFPPSPPLNAAASRDSYTPLARTNGLSPYTAYVSPDMASWSTFDNVGFHPRAIGGPTLARRSSSEGRECVNCGATSTPLWRRDGTGHYLCNACGLYHKMNGVNRPLIKPQRRLSASRRVGLQCANCRTTQTTLWRRNNEGEPVCNACGLYFKLHNVNRPLAMKKDGIQTRKRKPKTLNKGKGGGDSKPPTSTSNNTGDSSGPAHSTEETRSPHYGNHSTNQAPLSQPSHSHPSMMMNQSPTLGTLPTPDQSPGLQPPYPKVSPSPPVTMAMALDATTHSHQNHPHHN</sequence>
<evidence type="ECO:0000313" key="16">
    <source>
        <dbReference type="RefSeq" id="XP_035659466.1"/>
    </source>
</evidence>
<dbReference type="InterPro" id="IPR039355">
    <property type="entry name" value="Transcription_factor_GATA"/>
</dbReference>
<dbReference type="GO" id="GO:0000978">
    <property type="term" value="F:RNA polymerase II cis-regulatory region sequence-specific DNA binding"/>
    <property type="evidence" value="ECO:0000318"/>
    <property type="project" value="GO_Central"/>
</dbReference>
<dbReference type="Gene3D" id="3.30.50.10">
    <property type="entry name" value="Erythroid Transcription Factor GATA-1, subunit A"/>
    <property type="match status" value="2"/>
</dbReference>
<evidence type="ECO:0000259" key="13">
    <source>
        <dbReference type="PROSITE" id="PS50114"/>
    </source>
</evidence>
<keyword evidence="6" id="KW-0805">Transcription regulation</keyword>
<evidence type="ECO:0000256" key="6">
    <source>
        <dbReference type="ARBA" id="ARBA00023015"/>
    </source>
</evidence>
<dbReference type="OMA" id="SERGMLN"/>
<dbReference type="GO" id="GO:0005634">
    <property type="term" value="C:nucleus"/>
    <property type="evidence" value="ECO:0000318"/>
    <property type="project" value="GO_Central"/>
</dbReference>
<dbReference type="RefSeq" id="XP_035659466.1">
    <property type="nucleotide sequence ID" value="XM_035803573.1"/>
</dbReference>
<dbReference type="CDD" id="cd00202">
    <property type="entry name" value="ZnF_GATA"/>
    <property type="match status" value="2"/>
</dbReference>
<dbReference type="GO" id="GO:0000122">
    <property type="term" value="P:negative regulation of transcription by RNA polymerase II"/>
    <property type="evidence" value="ECO:0000318"/>
    <property type="project" value="GO_Central"/>
</dbReference>
<dbReference type="GO" id="GO:0045944">
    <property type="term" value="P:positive regulation of transcription by RNA polymerase II"/>
    <property type="evidence" value="ECO:0000318"/>
    <property type="project" value="GO_Central"/>
</dbReference>
<dbReference type="GO" id="GO:0000981">
    <property type="term" value="F:DNA-binding transcription factor activity, RNA polymerase II-specific"/>
    <property type="evidence" value="ECO:0000318"/>
    <property type="project" value="GO_Central"/>
</dbReference>
<comment type="subcellular location">
    <subcellularLocation>
        <location evidence="1">Nucleus</location>
    </subcellularLocation>
</comment>
<evidence type="ECO:0000256" key="11">
    <source>
        <dbReference type="PIRSR" id="PIRSR003027-1"/>
    </source>
</evidence>
<proteinExistence type="predicted"/>
<keyword evidence="2 11" id="KW-0479">Metal-binding</keyword>
<feature type="compositionally biased region" description="Low complexity" evidence="12">
    <location>
        <begin position="450"/>
        <end position="465"/>
    </location>
</feature>
<dbReference type="InterPro" id="IPR013088">
    <property type="entry name" value="Znf_NHR/GATA"/>
</dbReference>
<feature type="zinc finger region" description="GATA-type 2" evidence="11">
    <location>
        <begin position="348"/>
        <end position="372"/>
    </location>
</feature>
<keyword evidence="8" id="KW-0010">Activator</keyword>
<evidence type="ECO:0000313" key="17">
    <source>
        <dbReference type="RefSeq" id="XP_035659467.1"/>
    </source>
</evidence>
<dbReference type="RefSeq" id="XP_035659467.1">
    <property type="nucleotide sequence ID" value="XM_035803574.1"/>
</dbReference>
<dbReference type="OrthoDB" id="515401at2759"/>